<dbReference type="AlphaFoldDB" id="A0A2M9EXP7"/>
<evidence type="ECO:0000313" key="2">
    <source>
        <dbReference type="EMBL" id="PJK15984.1"/>
    </source>
</evidence>
<accession>A0A2M9EXP7</accession>
<keyword evidence="3" id="KW-1185">Reference proteome</keyword>
<evidence type="ECO:0000256" key="1">
    <source>
        <dbReference type="SAM" id="Phobius"/>
    </source>
</evidence>
<dbReference type="Proteomes" id="UP000228680">
    <property type="component" value="Unassembled WGS sequence"/>
</dbReference>
<evidence type="ECO:0000313" key="3">
    <source>
        <dbReference type="Proteomes" id="UP000228680"/>
    </source>
</evidence>
<keyword evidence="1" id="KW-1133">Transmembrane helix</keyword>
<dbReference type="OrthoDB" id="2357153at2"/>
<feature type="transmembrane region" description="Helical" evidence="1">
    <location>
        <begin position="123"/>
        <end position="143"/>
    </location>
</feature>
<protein>
    <recommendedName>
        <fullName evidence="4">DUF1523 domain-containing protein</fullName>
    </recommendedName>
</protein>
<proteinExistence type="predicted"/>
<sequence>MYKKIWGISIFVLLLLAPTVQALSWAYEFVVYEHKLYVVQIDSTLDDETIGKRIGEVKVEANEYSGDYYGDASNIYPKGTPYYEIKDTPISEAIAVEVDGTYKLAIYETDVPFKLQEVLMNPWLWAGVFMIIFLFVIFITRGVRLNEQQTK</sequence>
<keyword evidence="1" id="KW-0472">Membrane</keyword>
<comment type="caution">
    <text evidence="2">The sequence shown here is derived from an EMBL/GenBank/DDBJ whole genome shotgun (WGS) entry which is preliminary data.</text>
</comment>
<organism evidence="2 3">
    <name type="scientific">Chryseomicrobium excrementi</name>
    <dbReference type="NCBI Taxonomy" id="2041346"/>
    <lineage>
        <taxon>Bacteria</taxon>
        <taxon>Bacillati</taxon>
        <taxon>Bacillota</taxon>
        <taxon>Bacilli</taxon>
        <taxon>Bacillales</taxon>
        <taxon>Caryophanaceae</taxon>
        <taxon>Chryseomicrobium</taxon>
    </lineage>
</organism>
<evidence type="ECO:0008006" key="4">
    <source>
        <dbReference type="Google" id="ProtNLM"/>
    </source>
</evidence>
<dbReference type="RefSeq" id="WP_100354389.1">
    <property type="nucleotide sequence ID" value="NZ_PCGR01000004.1"/>
</dbReference>
<keyword evidence="1" id="KW-0812">Transmembrane</keyword>
<gene>
    <name evidence="2" type="ORF">CQS04_12175</name>
</gene>
<dbReference type="EMBL" id="PCGR01000004">
    <property type="protein sequence ID" value="PJK15984.1"/>
    <property type="molecule type" value="Genomic_DNA"/>
</dbReference>
<name>A0A2M9EXP7_9BACL</name>
<reference evidence="2 3" key="1">
    <citation type="submission" date="2017-10" db="EMBL/GenBank/DDBJ databases">
        <title>Draft genome of Chryseomicrobium casticus sp. nov.</title>
        <authorList>
            <person name="Chakraborty R."/>
            <person name="Saha T."/>
        </authorList>
    </citation>
    <scope>NUCLEOTIDE SEQUENCE [LARGE SCALE GENOMIC DNA]</scope>
    <source>
        <strain evidence="2 3">ET03</strain>
    </source>
</reference>